<evidence type="ECO:0000259" key="2">
    <source>
        <dbReference type="PROSITE" id="PS51819"/>
    </source>
</evidence>
<dbReference type="InterPro" id="IPR004360">
    <property type="entry name" value="Glyas_Fos-R_dOase_dom"/>
</dbReference>
<dbReference type="RefSeq" id="WP_073046253.1">
    <property type="nucleotide sequence ID" value="NZ_FQUO01000016.1"/>
</dbReference>
<keyword evidence="4" id="KW-1185">Reference proteome</keyword>
<feature type="domain" description="VOC" evidence="2">
    <location>
        <begin position="2"/>
        <end position="123"/>
    </location>
</feature>
<dbReference type="PANTHER" id="PTHR36113">
    <property type="entry name" value="LYASE, PUTATIVE-RELATED-RELATED"/>
    <property type="match status" value="1"/>
</dbReference>
<keyword evidence="3" id="KW-0560">Oxidoreductase</keyword>
<evidence type="ECO:0000313" key="3">
    <source>
        <dbReference type="EMBL" id="SHG01876.1"/>
    </source>
</evidence>
<evidence type="ECO:0000256" key="1">
    <source>
        <dbReference type="ARBA" id="ARBA00022723"/>
    </source>
</evidence>
<dbReference type="OrthoDB" id="192739at2"/>
<evidence type="ECO:0000313" key="4">
    <source>
        <dbReference type="Proteomes" id="UP000184368"/>
    </source>
</evidence>
<dbReference type="AlphaFoldDB" id="A0A1M5GDV2"/>
<dbReference type="InterPro" id="IPR037523">
    <property type="entry name" value="VOC_core"/>
</dbReference>
<accession>A0A1M5GDV2</accession>
<dbReference type="Pfam" id="PF00903">
    <property type="entry name" value="Glyoxalase"/>
    <property type="match status" value="1"/>
</dbReference>
<dbReference type="STRING" id="1302690.BUE76_11135"/>
<dbReference type="PANTHER" id="PTHR36113:SF6">
    <property type="entry name" value="FOSFOMYCIN RESISTANCE PROTEIN FOSX"/>
    <property type="match status" value="1"/>
</dbReference>
<keyword evidence="1" id="KW-0479">Metal-binding</keyword>
<dbReference type="GO" id="GO:0046872">
    <property type="term" value="F:metal ion binding"/>
    <property type="evidence" value="ECO:0007669"/>
    <property type="project" value="UniProtKB-KW"/>
</dbReference>
<dbReference type="PROSITE" id="PS51819">
    <property type="entry name" value="VOC"/>
    <property type="match status" value="1"/>
</dbReference>
<organism evidence="3 4">
    <name type="scientific">Cnuella takakiae</name>
    <dbReference type="NCBI Taxonomy" id="1302690"/>
    <lineage>
        <taxon>Bacteria</taxon>
        <taxon>Pseudomonadati</taxon>
        <taxon>Bacteroidota</taxon>
        <taxon>Chitinophagia</taxon>
        <taxon>Chitinophagales</taxon>
        <taxon>Chitinophagaceae</taxon>
        <taxon>Cnuella</taxon>
    </lineage>
</organism>
<proteinExistence type="predicted"/>
<protein>
    <submittedName>
        <fullName evidence="3">Catechol 2,3-dioxygenase</fullName>
    </submittedName>
</protein>
<dbReference type="SUPFAM" id="SSF54593">
    <property type="entry name" value="Glyoxalase/Bleomycin resistance protein/Dihydroxybiphenyl dioxygenase"/>
    <property type="match status" value="1"/>
</dbReference>
<dbReference type="EMBL" id="FQUO01000016">
    <property type="protein sequence ID" value="SHG01876.1"/>
    <property type="molecule type" value="Genomic_DNA"/>
</dbReference>
<reference evidence="3 4" key="1">
    <citation type="submission" date="2016-11" db="EMBL/GenBank/DDBJ databases">
        <authorList>
            <person name="Jaros S."/>
            <person name="Januszkiewicz K."/>
            <person name="Wedrychowicz H."/>
        </authorList>
    </citation>
    <scope>NUCLEOTIDE SEQUENCE [LARGE SCALE GENOMIC DNA]</scope>
    <source>
        <strain evidence="3 4">DSM 26897</strain>
    </source>
</reference>
<keyword evidence="3" id="KW-0223">Dioxygenase</keyword>
<sequence length="126" mass="14558">MVISHIALYVSDLKRSTAFYAGVLQLQPLEEPFKLGIHSWFSLGDRCQLHLIAGARQVPALHINHHLALRTDKFDNYLERLTENSIEYFTPDHQPNTVSVRPDGIRQVFFQDPDGYWLELNDEPLT</sequence>
<gene>
    <name evidence="3" type="ORF">SAMN05444008_11634</name>
</gene>
<name>A0A1M5GDV2_9BACT</name>
<dbReference type="GO" id="GO:0051213">
    <property type="term" value="F:dioxygenase activity"/>
    <property type="evidence" value="ECO:0007669"/>
    <property type="project" value="UniProtKB-KW"/>
</dbReference>
<dbReference type="InterPro" id="IPR051332">
    <property type="entry name" value="Fosfomycin_Res_Enzymes"/>
</dbReference>
<dbReference type="Proteomes" id="UP000184368">
    <property type="component" value="Unassembled WGS sequence"/>
</dbReference>
<dbReference type="InterPro" id="IPR029068">
    <property type="entry name" value="Glyas_Bleomycin-R_OHBP_Dase"/>
</dbReference>
<dbReference type="Gene3D" id="3.10.180.10">
    <property type="entry name" value="2,3-Dihydroxybiphenyl 1,2-Dioxygenase, domain 1"/>
    <property type="match status" value="1"/>
</dbReference>